<gene>
    <name evidence="4" type="ORF">Tci_628973</name>
</gene>
<feature type="domain" description="Retrovirus-related Pol polyprotein from transposon TNT 1-94-like beta-barrel" evidence="3">
    <location>
        <begin position="93"/>
        <end position="133"/>
    </location>
</feature>
<dbReference type="Pfam" id="PF22936">
    <property type="entry name" value="Pol_BBD"/>
    <property type="match status" value="1"/>
</dbReference>
<accession>A0A699JTI6</accession>
<feature type="compositionally biased region" description="Basic and acidic residues" evidence="1">
    <location>
        <begin position="26"/>
        <end position="44"/>
    </location>
</feature>
<dbReference type="Pfam" id="PF13976">
    <property type="entry name" value="gag_pre-integrs"/>
    <property type="match status" value="1"/>
</dbReference>
<protein>
    <submittedName>
        <fullName evidence="4">Uncharacterized protein</fullName>
    </submittedName>
</protein>
<dbReference type="InterPro" id="IPR054722">
    <property type="entry name" value="PolX-like_BBD"/>
</dbReference>
<feature type="non-terminal residue" evidence="4">
    <location>
        <position position="194"/>
    </location>
</feature>
<evidence type="ECO:0000259" key="2">
    <source>
        <dbReference type="Pfam" id="PF13976"/>
    </source>
</evidence>
<evidence type="ECO:0000313" key="4">
    <source>
        <dbReference type="EMBL" id="GFA57001.1"/>
    </source>
</evidence>
<proteinExistence type="predicted"/>
<name>A0A699JTI6_TANCI</name>
<dbReference type="InterPro" id="IPR025724">
    <property type="entry name" value="GAG-pre-integrase_dom"/>
</dbReference>
<feature type="region of interest" description="Disordered" evidence="1">
    <location>
        <begin position="25"/>
        <end position="44"/>
    </location>
</feature>
<feature type="domain" description="GAG-pre-integrase" evidence="2">
    <location>
        <begin position="159"/>
        <end position="194"/>
    </location>
</feature>
<organism evidence="4">
    <name type="scientific">Tanacetum cinerariifolium</name>
    <name type="common">Dalmatian daisy</name>
    <name type="synonym">Chrysanthemum cinerariifolium</name>
    <dbReference type="NCBI Taxonomy" id="118510"/>
    <lineage>
        <taxon>Eukaryota</taxon>
        <taxon>Viridiplantae</taxon>
        <taxon>Streptophyta</taxon>
        <taxon>Embryophyta</taxon>
        <taxon>Tracheophyta</taxon>
        <taxon>Spermatophyta</taxon>
        <taxon>Magnoliopsida</taxon>
        <taxon>eudicotyledons</taxon>
        <taxon>Gunneridae</taxon>
        <taxon>Pentapetalae</taxon>
        <taxon>asterids</taxon>
        <taxon>campanulids</taxon>
        <taxon>Asterales</taxon>
        <taxon>Asteraceae</taxon>
        <taxon>Asteroideae</taxon>
        <taxon>Anthemideae</taxon>
        <taxon>Anthemidinae</taxon>
        <taxon>Tanacetum</taxon>
    </lineage>
</organism>
<comment type="caution">
    <text evidence="4">The sequence shown here is derived from an EMBL/GenBank/DDBJ whole genome shotgun (WGS) entry which is preliminary data.</text>
</comment>
<evidence type="ECO:0000256" key="1">
    <source>
        <dbReference type="SAM" id="MobiDB-lite"/>
    </source>
</evidence>
<evidence type="ECO:0000259" key="3">
    <source>
        <dbReference type="Pfam" id="PF22936"/>
    </source>
</evidence>
<sequence>MILDNDRVSFETTKEKVKSLALKAKVTRDQTSDHSDSQGGSDKDIDEKEAEAFNLLARNFCKDGAEQLNDPTYLMAIESQKACLKCDLLPDNWIMDSGYTKNMTKNRRLFTTYKAYDGGHIVFGSNLKGKVVGGVRFTKVDCDISTNGKLLAKGHRRNGLYACELGDNSRQQICLASVMDNSTLWHKRLGHANM</sequence>
<reference evidence="4" key="1">
    <citation type="journal article" date="2019" name="Sci. Rep.">
        <title>Draft genome of Tanacetum cinerariifolium, the natural source of mosquito coil.</title>
        <authorList>
            <person name="Yamashiro T."/>
            <person name="Shiraishi A."/>
            <person name="Satake H."/>
            <person name="Nakayama K."/>
        </authorList>
    </citation>
    <scope>NUCLEOTIDE SEQUENCE</scope>
</reference>
<dbReference type="AlphaFoldDB" id="A0A699JTI6"/>
<dbReference type="EMBL" id="BKCJ010447409">
    <property type="protein sequence ID" value="GFA57001.1"/>
    <property type="molecule type" value="Genomic_DNA"/>
</dbReference>